<keyword evidence="1 2" id="KW-0238">DNA-binding</keyword>
<evidence type="ECO:0000313" key="6">
    <source>
        <dbReference type="Proteomes" id="UP001501705"/>
    </source>
</evidence>
<evidence type="ECO:0000256" key="3">
    <source>
        <dbReference type="SAM" id="Coils"/>
    </source>
</evidence>
<evidence type="ECO:0000259" key="4">
    <source>
        <dbReference type="PROSITE" id="PS50977"/>
    </source>
</evidence>
<reference evidence="6" key="1">
    <citation type="journal article" date="2019" name="Int. J. Syst. Evol. Microbiol.">
        <title>The Global Catalogue of Microorganisms (GCM) 10K type strain sequencing project: providing services to taxonomists for standard genome sequencing and annotation.</title>
        <authorList>
            <consortium name="The Broad Institute Genomics Platform"/>
            <consortium name="The Broad Institute Genome Sequencing Center for Infectious Disease"/>
            <person name="Wu L."/>
            <person name="Ma J."/>
        </authorList>
    </citation>
    <scope>NUCLEOTIDE SEQUENCE [LARGE SCALE GENOMIC DNA]</scope>
    <source>
        <strain evidence="6">JCM 15572</strain>
    </source>
</reference>
<proteinExistence type="predicted"/>
<name>A0ABP4NY60_9ACTN</name>
<feature type="coiled-coil region" evidence="3">
    <location>
        <begin position="70"/>
        <end position="97"/>
    </location>
</feature>
<evidence type="ECO:0000256" key="1">
    <source>
        <dbReference type="ARBA" id="ARBA00023125"/>
    </source>
</evidence>
<accession>A0ABP4NY60</accession>
<feature type="domain" description="HTH tetR-type" evidence="4">
    <location>
        <begin position="1"/>
        <end position="59"/>
    </location>
</feature>
<gene>
    <name evidence="5" type="ORF">GCM10009804_25580</name>
</gene>
<keyword evidence="3" id="KW-0175">Coiled coil</keyword>
<dbReference type="PROSITE" id="PS50977">
    <property type="entry name" value="HTH_TETR_2"/>
    <property type="match status" value="1"/>
</dbReference>
<dbReference type="InterPro" id="IPR001647">
    <property type="entry name" value="HTH_TetR"/>
</dbReference>
<evidence type="ECO:0000256" key="2">
    <source>
        <dbReference type="PROSITE-ProRule" id="PRU00335"/>
    </source>
</evidence>
<comment type="caution">
    <text evidence="5">The sequence shown here is derived from an EMBL/GenBank/DDBJ whole genome shotgun (WGS) entry which is preliminary data.</text>
</comment>
<evidence type="ECO:0000313" key="5">
    <source>
        <dbReference type="EMBL" id="GAA1567938.1"/>
    </source>
</evidence>
<dbReference type="Gene3D" id="1.10.357.10">
    <property type="entry name" value="Tetracycline Repressor, domain 2"/>
    <property type="match status" value="1"/>
</dbReference>
<organism evidence="5 6">
    <name type="scientific">Kribbella hippodromi</name>
    <dbReference type="NCBI Taxonomy" id="434347"/>
    <lineage>
        <taxon>Bacteria</taxon>
        <taxon>Bacillati</taxon>
        <taxon>Actinomycetota</taxon>
        <taxon>Actinomycetes</taxon>
        <taxon>Propionibacteriales</taxon>
        <taxon>Kribbellaceae</taxon>
        <taxon>Kribbella</taxon>
    </lineage>
</organism>
<dbReference type="EMBL" id="BAAAPH010000007">
    <property type="protein sequence ID" value="GAA1567938.1"/>
    <property type="molecule type" value="Genomic_DNA"/>
</dbReference>
<keyword evidence="6" id="KW-1185">Reference proteome</keyword>
<protein>
    <recommendedName>
        <fullName evidence="4">HTH tetR-type domain-containing protein</fullName>
    </recommendedName>
</protein>
<feature type="DNA-binding region" description="H-T-H motif" evidence="2">
    <location>
        <begin position="22"/>
        <end position="41"/>
    </location>
</feature>
<dbReference type="Proteomes" id="UP001501705">
    <property type="component" value="Unassembled WGS sequence"/>
</dbReference>
<sequence length="253" mass="27735">MLDTAVAMVNSTGLTVSLEHLSVEDVIRDSGVSRSAAYRRWPYKDLFVGDLLRALAKAVVPATVGAEGGADVVRRVLEEHRQELHDAEGRARVWSELLRLGAWHDFDAIHRSVEWRTYLALHATFESLADGELRDEIQTALEESERGFVDRIAAAYRRVADLLGYRLRPGSEVGFTAVARLANATMRGMVITALSTPDTATVRYRADPLGTGRLADWSLPGLAIAAVVAGQFEVDPTVTWNPERVRDLLSAAG</sequence>